<name>A0AAV4CJN6_9GAST</name>
<sequence>MSTGERHAIDATINTGGGTHGWREKQLINSSRETFEKPRSILCINRIQVGWFVYIASPQQGDLRLLGPPSGQGAGGGARTRDRRVPADLREDSPATQIKIDAGSSYRYVPISNRLKLDLATDKYAMLPRTYFTAQNLIRPFYVLRREMGVEKRGRTPRSELSLAQYKMAAASTREAFVANRHTLWLRGALTSRETFPVNNASKP</sequence>
<evidence type="ECO:0000313" key="2">
    <source>
        <dbReference type="Proteomes" id="UP000735302"/>
    </source>
</evidence>
<keyword evidence="2" id="KW-1185">Reference proteome</keyword>
<reference evidence="1 2" key="1">
    <citation type="journal article" date="2021" name="Elife">
        <title>Chloroplast acquisition without the gene transfer in kleptoplastic sea slugs, Plakobranchus ocellatus.</title>
        <authorList>
            <person name="Maeda T."/>
            <person name="Takahashi S."/>
            <person name="Yoshida T."/>
            <person name="Shimamura S."/>
            <person name="Takaki Y."/>
            <person name="Nagai Y."/>
            <person name="Toyoda A."/>
            <person name="Suzuki Y."/>
            <person name="Arimoto A."/>
            <person name="Ishii H."/>
            <person name="Satoh N."/>
            <person name="Nishiyama T."/>
            <person name="Hasebe M."/>
            <person name="Maruyama T."/>
            <person name="Minagawa J."/>
            <person name="Obokata J."/>
            <person name="Shigenobu S."/>
        </authorList>
    </citation>
    <scope>NUCLEOTIDE SEQUENCE [LARGE SCALE GENOMIC DNA]</scope>
</reference>
<dbReference type="Proteomes" id="UP000735302">
    <property type="component" value="Unassembled WGS sequence"/>
</dbReference>
<dbReference type="EMBL" id="BLXT01006428">
    <property type="protein sequence ID" value="GFO31800.1"/>
    <property type="molecule type" value="Genomic_DNA"/>
</dbReference>
<accession>A0AAV4CJN6</accession>
<comment type="caution">
    <text evidence="1">The sequence shown here is derived from an EMBL/GenBank/DDBJ whole genome shotgun (WGS) entry which is preliminary data.</text>
</comment>
<dbReference type="AlphaFoldDB" id="A0AAV4CJN6"/>
<proteinExistence type="predicted"/>
<evidence type="ECO:0000313" key="1">
    <source>
        <dbReference type="EMBL" id="GFO31800.1"/>
    </source>
</evidence>
<organism evidence="1 2">
    <name type="scientific">Plakobranchus ocellatus</name>
    <dbReference type="NCBI Taxonomy" id="259542"/>
    <lineage>
        <taxon>Eukaryota</taxon>
        <taxon>Metazoa</taxon>
        <taxon>Spiralia</taxon>
        <taxon>Lophotrochozoa</taxon>
        <taxon>Mollusca</taxon>
        <taxon>Gastropoda</taxon>
        <taxon>Heterobranchia</taxon>
        <taxon>Euthyneura</taxon>
        <taxon>Panpulmonata</taxon>
        <taxon>Sacoglossa</taxon>
        <taxon>Placobranchoidea</taxon>
        <taxon>Plakobranchidae</taxon>
        <taxon>Plakobranchus</taxon>
    </lineage>
</organism>
<gene>
    <name evidence="1" type="ORF">PoB_005830500</name>
</gene>
<protein>
    <submittedName>
        <fullName evidence="1">Uncharacterized protein</fullName>
    </submittedName>
</protein>